<comment type="caution">
    <text evidence="2">The sequence shown here is derived from an EMBL/GenBank/DDBJ whole genome shotgun (WGS) entry which is preliminary data.</text>
</comment>
<keyword evidence="3" id="KW-1185">Reference proteome</keyword>
<sequence length="146" mass="16965">MEVVMIVRVIAVGVEMVLVGLVVLLFKHEKRAMEIFSIVHTIFSTSSSGCKRNEEDKAQLDKFLPFLFTLKSEGPWQTRRRKRKFFYQLICHANLSRKTHESLQDAAVCVQDAVDATCMRFIRGVLDSPPTYWRLIKKTIEENHKH</sequence>
<reference evidence="2" key="2">
    <citation type="journal article" date="2023" name="Science">
        <title>Genomic signatures of disease resistance in endangered staghorn corals.</title>
        <authorList>
            <person name="Vollmer S.V."/>
            <person name="Selwyn J.D."/>
            <person name="Despard B.A."/>
            <person name="Roesel C.L."/>
        </authorList>
    </citation>
    <scope>NUCLEOTIDE SEQUENCE</scope>
    <source>
        <strain evidence="2">K2</strain>
    </source>
</reference>
<dbReference type="AlphaFoldDB" id="A0AAD9UYC7"/>
<evidence type="ECO:0000313" key="2">
    <source>
        <dbReference type="EMBL" id="KAK2554493.1"/>
    </source>
</evidence>
<keyword evidence="1" id="KW-0472">Membrane</keyword>
<evidence type="ECO:0000256" key="1">
    <source>
        <dbReference type="SAM" id="Phobius"/>
    </source>
</evidence>
<evidence type="ECO:0000313" key="3">
    <source>
        <dbReference type="Proteomes" id="UP001249851"/>
    </source>
</evidence>
<keyword evidence="1" id="KW-1133">Transmembrane helix</keyword>
<organism evidence="2 3">
    <name type="scientific">Acropora cervicornis</name>
    <name type="common">Staghorn coral</name>
    <dbReference type="NCBI Taxonomy" id="6130"/>
    <lineage>
        <taxon>Eukaryota</taxon>
        <taxon>Metazoa</taxon>
        <taxon>Cnidaria</taxon>
        <taxon>Anthozoa</taxon>
        <taxon>Hexacorallia</taxon>
        <taxon>Scleractinia</taxon>
        <taxon>Astrocoeniina</taxon>
        <taxon>Acroporidae</taxon>
        <taxon>Acropora</taxon>
    </lineage>
</organism>
<feature type="transmembrane region" description="Helical" evidence="1">
    <location>
        <begin position="6"/>
        <end position="26"/>
    </location>
</feature>
<gene>
    <name evidence="2" type="ORF">P5673_023936</name>
</gene>
<dbReference type="EMBL" id="JARQWQ010000069">
    <property type="protein sequence ID" value="KAK2554493.1"/>
    <property type="molecule type" value="Genomic_DNA"/>
</dbReference>
<dbReference type="Proteomes" id="UP001249851">
    <property type="component" value="Unassembled WGS sequence"/>
</dbReference>
<proteinExistence type="predicted"/>
<accession>A0AAD9UYC7</accession>
<name>A0AAD9UYC7_ACRCE</name>
<keyword evidence="1" id="KW-0812">Transmembrane</keyword>
<protein>
    <submittedName>
        <fullName evidence="2">Uncharacterized protein</fullName>
    </submittedName>
</protein>
<reference evidence="2" key="1">
    <citation type="journal article" date="2023" name="G3 (Bethesda)">
        <title>Whole genome assembly and annotation of the endangered Caribbean coral Acropora cervicornis.</title>
        <authorList>
            <person name="Selwyn J.D."/>
            <person name="Vollmer S.V."/>
        </authorList>
    </citation>
    <scope>NUCLEOTIDE SEQUENCE</scope>
    <source>
        <strain evidence="2">K2</strain>
    </source>
</reference>